<evidence type="ECO:0000313" key="3">
    <source>
        <dbReference type="Proteomes" id="UP000016660"/>
    </source>
</evidence>
<organism evidence="2 3">
    <name type="scientific">Prevotella disiens JCM 6334 = ATCC 29426</name>
    <dbReference type="NCBI Taxonomy" id="1235811"/>
    <lineage>
        <taxon>Bacteria</taxon>
        <taxon>Pseudomonadati</taxon>
        <taxon>Bacteroidota</taxon>
        <taxon>Bacteroidia</taxon>
        <taxon>Bacteroidales</taxon>
        <taxon>Prevotellaceae</taxon>
        <taxon>Prevotella</taxon>
    </lineage>
</organism>
<feature type="region of interest" description="Disordered" evidence="1">
    <location>
        <begin position="20"/>
        <end position="44"/>
    </location>
</feature>
<evidence type="ECO:0000256" key="1">
    <source>
        <dbReference type="SAM" id="MobiDB-lite"/>
    </source>
</evidence>
<reference evidence="2 3" key="1">
    <citation type="submission" date="2013-06" db="EMBL/GenBank/DDBJ databases">
        <authorList>
            <person name="Weinstock G."/>
            <person name="Sodergren E."/>
            <person name="Lobos E.A."/>
            <person name="Fulton L."/>
            <person name="Fulton R."/>
            <person name="Courtney L."/>
            <person name="Fronick C."/>
            <person name="O'Laughlin M."/>
            <person name="Godfrey J."/>
            <person name="Wilson R.M."/>
            <person name="Miner T."/>
            <person name="Farmer C."/>
            <person name="Delehaunty K."/>
            <person name="Cordes M."/>
            <person name="Minx P."/>
            <person name="Tomlinson C."/>
            <person name="Chen J."/>
            <person name="Wollam A."/>
            <person name="Pepin K.H."/>
            <person name="Bhonagiri V."/>
            <person name="Zhang X."/>
            <person name="Warren W."/>
            <person name="Mitreva M."/>
            <person name="Mardis E.R."/>
            <person name="Wilson R.K."/>
        </authorList>
    </citation>
    <scope>NUCLEOTIDE SEQUENCE [LARGE SCALE GENOMIC DNA]</scope>
    <source>
        <strain evidence="2 3">ATCC 29426</strain>
    </source>
</reference>
<accession>A0ABP2Y591</accession>
<protein>
    <submittedName>
        <fullName evidence="2">Uncharacterized protein</fullName>
    </submittedName>
</protein>
<proteinExistence type="predicted"/>
<comment type="caution">
    <text evidence="2">The sequence shown here is derived from an EMBL/GenBank/DDBJ whole genome shotgun (WGS) entry which is preliminary data.</text>
</comment>
<dbReference type="EMBL" id="AWUY01000192">
    <property type="protein sequence ID" value="ERJ75022.1"/>
    <property type="molecule type" value="Genomic_DNA"/>
</dbReference>
<evidence type="ECO:0000313" key="2">
    <source>
        <dbReference type="EMBL" id="ERJ75022.1"/>
    </source>
</evidence>
<dbReference type="Proteomes" id="UP000016660">
    <property type="component" value="Unassembled WGS sequence"/>
</dbReference>
<gene>
    <name evidence="2" type="ORF">HMPREF0653_02102</name>
</gene>
<keyword evidence="3" id="KW-1185">Reference proteome</keyword>
<name>A0ABP2Y591_9BACT</name>
<sequence length="44" mass="5015">MLTSNNATRLNITFSKIKISSHENDKKRPSQKSGTPTFERALCY</sequence>